<protein>
    <submittedName>
        <fullName evidence="1">Uncharacterized protein</fullName>
    </submittedName>
</protein>
<dbReference type="Proteomes" id="UP000321577">
    <property type="component" value="Unassembled WGS sequence"/>
</dbReference>
<dbReference type="OrthoDB" id="199418at2"/>
<sequence length="67" mass="7688">MTLQQIKQEIAALDDEELKEFSAWLESHLAEVWDRQIEKDANNGTLDRLVHNLGIDLADERNPRTGS</sequence>
<comment type="caution">
    <text evidence="1">The sequence shown here is derived from an EMBL/GenBank/DDBJ whole genome shotgun (WGS) entry which is preliminary data.</text>
</comment>
<dbReference type="EMBL" id="BKAG01000019">
    <property type="protein sequence ID" value="GEP43643.1"/>
    <property type="molecule type" value="Genomic_DNA"/>
</dbReference>
<evidence type="ECO:0000313" key="1">
    <source>
        <dbReference type="EMBL" id="GEP43643.1"/>
    </source>
</evidence>
<organism evidence="1 2">
    <name type="scientific">Brevifollis gellanilyticus</name>
    <dbReference type="NCBI Taxonomy" id="748831"/>
    <lineage>
        <taxon>Bacteria</taxon>
        <taxon>Pseudomonadati</taxon>
        <taxon>Verrucomicrobiota</taxon>
        <taxon>Verrucomicrobiia</taxon>
        <taxon>Verrucomicrobiales</taxon>
        <taxon>Verrucomicrobiaceae</taxon>
    </lineage>
</organism>
<accession>A0A512MAA2</accession>
<name>A0A512MAA2_9BACT</name>
<evidence type="ECO:0000313" key="2">
    <source>
        <dbReference type="Proteomes" id="UP000321577"/>
    </source>
</evidence>
<dbReference type="RefSeq" id="WP_146851212.1">
    <property type="nucleotide sequence ID" value="NZ_BKAG01000019.1"/>
</dbReference>
<reference evidence="1 2" key="1">
    <citation type="submission" date="2019-07" db="EMBL/GenBank/DDBJ databases">
        <title>Whole genome shotgun sequence of Brevifollis gellanilyticus NBRC 108608.</title>
        <authorList>
            <person name="Hosoyama A."/>
            <person name="Uohara A."/>
            <person name="Ohji S."/>
            <person name="Ichikawa N."/>
        </authorList>
    </citation>
    <scope>NUCLEOTIDE SEQUENCE [LARGE SCALE GENOMIC DNA]</scope>
    <source>
        <strain evidence="1 2">NBRC 108608</strain>
    </source>
</reference>
<keyword evidence="2" id="KW-1185">Reference proteome</keyword>
<dbReference type="AlphaFoldDB" id="A0A512MAA2"/>
<proteinExistence type="predicted"/>
<gene>
    <name evidence="1" type="ORF">BGE01nite_29340</name>
</gene>